<dbReference type="OrthoDB" id="2647539at2759"/>
<reference evidence="2" key="2">
    <citation type="submission" date="2015-01" db="EMBL/GenBank/DDBJ databases">
        <title>Evolutionary Origins and Diversification of the Mycorrhizal Mutualists.</title>
        <authorList>
            <consortium name="DOE Joint Genome Institute"/>
            <consortium name="Mycorrhizal Genomics Consortium"/>
            <person name="Kohler A."/>
            <person name="Kuo A."/>
            <person name="Nagy L.G."/>
            <person name="Floudas D."/>
            <person name="Copeland A."/>
            <person name="Barry K.W."/>
            <person name="Cichocki N."/>
            <person name="Veneault-Fourrey C."/>
            <person name="LaButti K."/>
            <person name="Lindquist E.A."/>
            <person name="Lipzen A."/>
            <person name="Lundell T."/>
            <person name="Morin E."/>
            <person name="Murat C."/>
            <person name="Riley R."/>
            <person name="Ohm R."/>
            <person name="Sun H."/>
            <person name="Tunlid A."/>
            <person name="Henrissat B."/>
            <person name="Grigoriev I.V."/>
            <person name="Hibbett D.S."/>
            <person name="Martin F."/>
        </authorList>
    </citation>
    <scope>NUCLEOTIDE SEQUENCE [LARGE SCALE GENOMIC DNA]</scope>
    <source>
        <strain evidence="2">Foug A</strain>
    </source>
</reference>
<dbReference type="AlphaFoldDB" id="A0A0C3D288"/>
<accession>A0A0C3D288</accession>
<keyword evidence="2" id="KW-1185">Reference proteome</keyword>
<dbReference type="EMBL" id="KN822596">
    <property type="protein sequence ID" value="KIM50211.1"/>
    <property type="molecule type" value="Genomic_DNA"/>
</dbReference>
<dbReference type="InParanoid" id="A0A0C3D288"/>
<gene>
    <name evidence="1" type="ORF">SCLCIDRAFT_34525</name>
</gene>
<evidence type="ECO:0000313" key="1">
    <source>
        <dbReference type="EMBL" id="KIM50211.1"/>
    </source>
</evidence>
<organism evidence="1 2">
    <name type="scientific">Scleroderma citrinum Foug A</name>
    <dbReference type="NCBI Taxonomy" id="1036808"/>
    <lineage>
        <taxon>Eukaryota</taxon>
        <taxon>Fungi</taxon>
        <taxon>Dikarya</taxon>
        <taxon>Basidiomycota</taxon>
        <taxon>Agaricomycotina</taxon>
        <taxon>Agaricomycetes</taxon>
        <taxon>Agaricomycetidae</taxon>
        <taxon>Boletales</taxon>
        <taxon>Sclerodermatineae</taxon>
        <taxon>Sclerodermataceae</taxon>
        <taxon>Scleroderma</taxon>
    </lineage>
</organism>
<sequence length="149" mass="16107">MFLCPTDVTTSNYGTAELKFKLILHVHGPGSPAPAVMPIVTRKFITVDPLVFKEGINYSSKVFGSHFPAVWAVILDMRAMLRNLIYTNTGTSKSCDIFSLHATEFLSELEVVSGGLGQPIKKGMVCSLTGCAEFMSLAGPKILNLVCHA</sequence>
<dbReference type="Proteomes" id="UP000053989">
    <property type="component" value="Unassembled WGS sequence"/>
</dbReference>
<reference evidence="1 2" key="1">
    <citation type="submission" date="2014-04" db="EMBL/GenBank/DDBJ databases">
        <authorList>
            <consortium name="DOE Joint Genome Institute"/>
            <person name="Kuo A."/>
            <person name="Kohler A."/>
            <person name="Nagy L.G."/>
            <person name="Floudas D."/>
            <person name="Copeland A."/>
            <person name="Barry K.W."/>
            <person name="Cichocki N."/>
            <person name="Veneault-Fourrey C."/>
            <person name="LaButti K."/>
            <person name="Lindquist E.A."/>
            <person name="Lipzen A."/>
            <person name="Lundell T."/>
            <person name="Morin E."/>
            <person name="Murat C."/>
            <person name="Sun H."/>
            <person name="Tunlid A."/>
            <person name="Henrissat B."/>
            <person name="Grigoriev I.V."/>
            <person name="Hibbett D.S."/>
            <person name="Martin F."/>
            <person name="Nordberg H.P."/>
            <person name="Cantor M.N."/>
            <person name="Hua S.X."/>
        </authorList>
    </citation>
    <scope>NUCLEOTIDE SEQUENCE [LARGE SCALE GENOMIC DNA]</scope>
    <source>
        <strain evidence="1 2">Foug A</strain>
    </source>
</reference>
<protein>
    <submittedName>
        <fullName evidence="1">Uncharacterized protein</fullName>
    </submittedName>
</protein>
<dbReference type="HOGENOM" id="CLU_1750772_0_0_1"/>
<name>A0A0C3D288_9AGAM</name>
<proteinExistence type="predicted"/>
<evidence type="ECO:0000313" key="2">
    <source>
        <dbReference type="Proteomes" id="UP000053989"/>
    </source>
</evidence>